<reference evidence="3 4" key="1">
    <citation type="submission" date="2019-01" db="EMBL/GenBank/DDBJ databases">
        <authorList>
            <consortium name="Pathogen Informatics"/>
        </authorList>
    </citation>
    <scope>NUCLEOTIDE SEQUENCE [LARGE SCALE GENOMIC DNA]</scope>
    <source>
        <strain evidence="3 4">NCTC10181</strain>
    </source>
</reference>
<evidence type="ECO:0000256" key="1">
    <source>
        <dbReference type="SAM" id="Coils"/>
    </source>
</evidence>
<sequence>MKNPKKAIATLAIASGVTAAAALVSVGTLLSLHKSQPVSREQSYFFMELQNQVIKTQNLLSNLSQEDLKNEQIKKLSLEVDFAKRLLLNPNSSISKMIEQRNELRHSRPKALLNIAKDSDEEKNLIEEYYSLVKDVDFQDAVSSAKNQVLSALKNPENKAAALQKFYEIVDPLIEKQNQFSLELETKIWTNHEQLVKNTPNLFSTQEKSVLLSTIDQILSLLAQPQYSRDAIVEYEQVYDKMINKLAKSKVEETKILNNFLENVIRVRNEINILDLNNHLKDNSLNRIDNYKSIALNSAPTLAVTKAKEIEYLNDLVNNELKTLIDETPDKNKLLVNLSQVLSVLKASSFDNNVKKLVNQQVKKIQENPSESEGDLLNSIAQATNLTTAIKNIDNLATTIKDQTITYVAERNLSPEDAQNFQTQLSDILESSFESINQYLEKLNNLYNNIYDNVLLGSVFKNSLKKLSEQILNSINKGKNVNKSDLTQMLNQVTTVLNGNVSVKELNETLRTKSNELREINRIELRNWYNISKPLVEEENNLDAKIKDKLRFLNSKAILLIPSDSTAIREDLQFLIDQYQQELQKANISEGLQDTLDKFTQTKEAINAIFVTDSGEITSAFGKKLQEQALELRKQAQITAQNPNLTDDQKKDKFLQIAKGLDNLAKNAQAFKQLEAKIASGEITIASSSGKKAEQTFLEKEALRINQVKVAALEALDNASSNVDVANLISQMDNAIAAYKEKQAEYQSTQALKDNFNLINQIFAPYSLNGVPTPMQKKILDKLSTYQQQLTDTNLTNEQRDNINSEIAKLMDVVEDAKDLEVKNNALKNLINETQNNDYGTFKPENQFNSAKNLNTEVDTFLNTLFNPNFDKSQIAQKANDLEQKHQELALAISVALLRKTNQEIQDNKVTGANISQSPYTEINASIESINTVTQNLINDNNKTQAQVDELENNIKNYLKLAKSLKASADKLQTLNQTNNPIAYETLRKALLDKPNSGTANEPNNTLIHFGDSISVIDFKTRILGAELSKTPTRLQAENNIKTLEAVYGANERNRAIFDDAIRVFETKIADYKVKIAQFYATNANLATLRDDIDFATQKEQQIKNAIDTAWNDALTLKSSLQNDYNASKTADGLRNSTHTDNVFAEFENLKDIIDNSGKKTTLTAQLLAKLDELPLAYTKDSFIQSAEELTSKINVFDNYSTEIQNNYSNSWKGILISWKDALKNTVNSYNLPADLLKIRRDYQKVSSLTSLIGQFKIIFDYFDTTSKSNPNQKNIQILMNTHPNNALFNKLQQVSQYQNADEATLYSKSSESIISLRNELRDLYFDVVSLEDAKASESDKIQKYKTAIDAKLDALASVDSGLKDQIDAKLQQLLSQTSAVTQKADLVAIDNALSEIEFKEENLKNLAIKTKVAQDLVAANSNIPASDTGKQALINSISDTYSAYKDSYLTIAPVELISKEKELEDKIALFNKFNVVYAKVQSDKANIPDATTSTHGYATGTGTHGTPQDGKSKMEGYFDHLIDLLNQTPVTQGKIFNVENTLNSLEKLINLQKDKLNIQNQVLNDSTNNYNNFEYKTGMRANYGFESDAKELADAILKSIPDNNKTATELETELIPTLVNEFQNAYDLYLARKNALETLYKNNANDKGIKVTEVEQLFTTNTTNVDSQFTALKEKADDFFHTQAEQIKNANNVATIDEAIRNAIEIDVFFEKYKKLAELVAQATTAKNTVNAMTNIANNVNVTGSIAKLDAEITKATGYYYTQKDSSLLDNNIFLLDTYIARLNFATQVATKQNELDNLTTTPSNNDYLTAQAKAPLTAILNTPFNELNANNSLETKENYANLLEKYITGSSNSSFNIGFINSKILQANIHKAQEYLTSYKAKIASNSNYEPQNIKNLYTALETKINEATVALNDNNHNEETKLRLASELYNSNNGALDEILKAESDKAKVALALHLQLDKYLANNYPNPNSNPKLQDYENIAINSIKNVDISTAQKLETFNDTLATAQTKFTDQQLALFKWEANRYNSYKDKFNEFYTFLNAANTNGASKEFVLKVTGITQAELDNFNNAANPNAADALHTNAQSYAQKANESDANIKTFLAQNNADDIINKLTNVANEFFNYYQNLISIKSIPSILLGISNFTRIKNELTDSQQDHNVRFALKNTNSETAGLTTKITDYLNDLVNISNNSSNDIRNETSEGSVSFANGTPTNITTQRTDYFNKYKEIVVAIAKAKEKLDQIVFGTSANDNDTLQKVLHKFIEGVTGFAGRANIANILQFIASQTQLAPNLPAADDKFSAVKNEYAKIANPSIESENTLANLPKNASDIDIYSAISRGFSFALQLFDWTKDINNTNLFFDYLTKSENGTLNYEDIAPKDDTSLESFKQKLEDPQITEENIEIDGTMHSAKKINPQINANGGGMLGDLFDKFNILKGTNNFFNTSNVEVFLYKDTAPNSEYVRSRLTADPSIKRGFVNLYFRFTKPTSLNNNDSAFGTVTNFGIKFENVGINFKTLDQFIIHKENIQDTNKLNETLFTADQAGWNNLQAPVRLFGVFNKYSTLKLIRDNKYYFTEGVNDPIDAPASNTTNSSPNFRVKVKLSGPYKGWSQAGSTIFWKTLNPNFTSDTGLQHQNGNNYLDGLLSSNDRNTHHYTTDYQYQYQQNVDQGKNLLFLPIVIGIPVFSTTGSTREAGLMVITWQILNRFDKDPSSTVQNISLGSADVLRHVDIYKRTTAGKAAGAPTANEPQFWDYVMSKIRIRDLASLTFDNLRGSSLWAADANVEKDTANSGKGGVGYQDFMNVVEKFDIKFKLH</sequence>
<keyword evidence="2" id="KW-0732">Signal</keyword>
<gene>
    <name evidence="3" type="ORF">NCTC10181_00098</name>
</gene>
<feature type="chain" id="PRO_5019411225" evidence="2">
    <location>
        <begin position="22"/>
        <end position="2814"/>
    </location>
</feature>
<dbReference type="RefSeq" id="WP_129725107.1">
    <property type="nucleotide sequence ID" value="NZ_LR215036.1"/>
</dbReference>
<evidence type="ECO:0000256" key="2">
    <source>
        <dbReference type="SAM" id="SignalP"/>
    </source>
</evidence>
<protein>
    <submittedName>
        <fullName evidence="3">Uncharacterized protein</fullName>
    </submittedName>
</protein>
<dbReference type="Proteomes" id="UP000290985">
    <property type="component" value="Chromosome"/>
</dbReference>
<feature type="coiled-coil region" evidence="1">
    <location>
        <begin position="800"/>
        <end position="837"/>
    </location>
</feature>
<keyword evidence="1" id="KW-0175">Coiled coil</keyword>
<feature type="coiled-coil region" evidence="1">
    <location>
        <begin position="934"/>
        <end position="968"/>
    </location>
</feature>
<accession>A0A449B127</accession>
<name>A0A449B127_9BACT</name>
<dbReference type="EMBL" id="LR215036">
    <property type="protein sequence ID" value="VEU74263.1"/>
    <property type="molecule type" value="Genomic_DNA"/>
</dbReference>
<organism evidence="3 4">
    <name type="scientific">Mycoplasmopsis citelli</name>
    <dbReference type="NCBI Taxonomy" id="171281"/>
    <lineage>
        <taxon>Bacteria</taxon>
        <taxon>Bacillati</taxon>
        <taxon>Mycoplasmatota</taxon>
        <taxon>Mycoplasmoidales</taxon>
        <taxon>Metamycoplasmataceae</taxon>
        <taxon>Mycoplasmopsis</taxon>
    </lineage>
</organism>
<keyword evidence="4" id="KW-1185">Reference proteome</keyword>
<evidence type="ECO:0000313" key="3">
    <source>
        <dbReference type="EMBL" id="VEU74263.1"/>
    </source>
</evidence>
<feature type="signal peptide" evidence="2">
    <location>
        <begin position="1"/>
        <end position="21"/>
    </location>
</feature>
<dbReference type="OrthoDB" id="393197at2"/>
<dbReference type="KEGG" id="mcit:NCTC10181_00098"/>
<evidence type="ECO:0000313" key="4">
    <source>
        <dbReference type="Proteomes" id="UP000290985"/>
    </source>
</evidence>
<proteinExistence type="predicted"/>